<dbReference type="PANTHER" id="PTHR11706">
    <property type="entry name" value="SOLUTE CARRIER PROTEIN FAMILY 11 MEMBER"/>
    <property type="match status" value="1"/>
</dbReference>
<dbReference type="EMBL" id="AP025226">
    <property type="protein sequence ID" value="BDC00035.1"/>
    <property type="molecule type" value="Genomic_DNA"/>
</dbReference>
<reference evidence="7 8" key="1">
    <citation type="journal article" date="2022" name="Microbiol. Resour. Announc.">
        <title>Complete Genome Sequence of the Hyperthermophilic and Acidophilic Archaeon Saccharolobus caldissimus Strain HS-3T.</title>
        <authorList>
            <person name="Sakai H.D."/>
            <person name="Kurosawa N."/>
        </authorList>
    </citation>
    <scope>NUCLEOTIDE SEQUENCE [LARGE SCALE GENOMIC DNA]</scope>
    <source>
        <strain evidence="7 8">JCM32116</strain>
    </source>
</reference>
<keyword evidence="8" id="KW-1185">Reference proteome</keyword>
<evidence type="ECO:0000256" key="4">
    <source>
        <dbReference type="ARBA" id="ARBA00022989"/>
    </source>
</evidence>
<dbReference type="GO" id="GO:0005886">
    <property type="term" value="C:plasma membrane"/>
    <property type="evidence" value="ECO:0007669"/>
    <property type="project" value="TreeGrafter"/>
</dbReference>
<feature type="transmembrane region" description="Helical" evidence="6">
    <location>
        <begin position="230"/>
        <end position="251"/>
    </location>
</feature>
<dbReference type="GO" id="GO:0005384">
    <property type="term" value="F:manganese ion transmembrane transporter activity"/>
    <property type="evidence" value="ECO:0007669"/>
    <property type="project" value="TreeGrafter"/>
</dbReference>
<dbReference type="InterPro" id="IPR001046">
    <property type="entry name" value="NRAMP_fam"/>
</dbReference>
<evidence type="ECO:0000256" key="2">
    <source>
        <dbReference type="ARBA" id="ARBA00022448"/>
    </source>
</evidence>
<protein>
    <recommendedName>
        <fullName evidence="9">Manganese transporter</fullName>
    </recommendedName>
</protein>
<organism evidence="7 8">
    <name type="scientific">Saccharolobus caldissimus</name>
    <dbReference type="NCBI Taxonomy" id="1702097"/>
    <lineage>
        <taxon>Archaea</taxon>
        <taxon>Thermoproteota</taxon>
        <taxon>Thermoprotei</taxon>
        <taxon>Sulfolobales</taxon>
        <taxon>Sulfolobaceae</taxon>
        <taxon>Saccharolobus</taxon>
    </lineage>
</organism>
<dbReference type="KEGG" id="scas:SACC_30510"/>
<feature type="transmembrane region" description="Helical" evidence="6">
    <location>
        <begin position="429"/>
        <end position="447"/>
    </location>
</feature>
<evidence type="ECO:0000313" key="8">
    <source>
        <dbReference type="Proteomes" id="UP001319921"/>
    </source>
</evidence>
<feature type="transmembrane region" description="Helical" evidence="6">
    <location>
        <begin position="362"/>
        <end position="381"/>
    </location>
</feature>
<evidence type="ECO:0000256" key="6">
    <source>
        <dbReference type="SAM" id="Phobius"/>
    </source>
</evidence>
<feature type="transmembrane region" description="Helical" evidence="6">
    <location>
        <begin position="196"/>
        <end position="218"/>
    </location>
</feature>
<keyword evidence="2" id="KW-0813">Transport</keyword>
<feature type="transmembrane region" description="Helical" evidence="6">
    <location>
        <begin position="137"/>
        <end position="154"/>
    </location>
</feature>
<accession>A0AAQ4CW53</accession>
<evidence type="ECO:0000256" key="1">
    <source>
        <dbReference type="ARBA" id="ARBA00004141"/>
    </source>
</evidence>
<dbReference type="AlphaFoldDB" id="A0AAQ4CW53"/>
<feature type="transmembrane region" description="Helical" evidence="6">
    <location>
        <begin position="387"/>
        <end position="413"/>
    </location>
</feature>
<evidence type="ECO:0008006" key="9">
    <source>
        <dbReference type="Google" id="ProtNLM"/>
    </source>
</evidence>
<keyword evidence="5 6" id="KW-0472">Membrane</keyword>
<dbReference type="GO" id="GO:0034755">
    <property type="term" value="P:iron ion transmembrane transport"/>
    <property type="evidence" value="ECO:0007669"/>
    <property type="project" value="TreeGrafter"/>
</dbReference>
<keyword evidence="3 6" id="KW-0812">Transmembrane</keyword>
<sequence length="448" mass="50363">MNLLYNNFEFIYILLISCKLNSKKLYTFTPRRKNSYTFTIRRKVFIFNIVLPYNVSIKDIARLFGPAWIVMMADVDAASVITAVANGEEYGYRLIWLLLILTIPLFIIQDAAGRLGAVNNGKGFGELIREKFSQKSALLAALPMFFVDLFTYIVEYTGIAVGGLILGIPPYYSLPIFFIFHITVVSTKKYDKIEKFLIPISLIMLFAFIIQASLRGIVPNQQVFYISNTHSFIFFIAANIGAVVMPFMIFYQVSATAYKYVNSDSPTNIKVKWSSYETLIGALVSELLMVAIEMATTGISSSIDPLNYRQISHVLSAISGEYSPYIFGIGLISAAFLALIVESLGSAWGTLEALGKYDFRSFLVLYFSESIPALLVVLLFTNNYDMIVNFALFLMSLSPIILVIPAFFVGILIRDKKLMGNYTYDKIRITIYWITVILLAMSGIISLI</sequence>
<gene>
    <name evidence="7" type="ORF">SACC_30510</name>
</gene>
<dbReference type="GO" id="GO:0015086">
    <property type="term" value="F:cadmium ion transmembrane transporter activity"/>
    <property type="evidence" value="ECO:0007669"/>
    <property type="project" value="TreeGrafter"/>
</dbReference>
<dbReference type="Proteomes" id="UP001319921">
    <property type="component" value="Chromosome"/>
</dbReference>
<dbReference type="PANTHER" id="PTHR11706:SF33">
    <property type="entry name" value="NATURAL RESISTANCE-ASSOCIATED MACROPHAGE PROTEIN 2"/>
    <property type="match status" value="1"/>
</dbReference>
<comment type="subcellular location">
    <subcellularLocation>
        <location evidence="1">Membrane</location>
        <topology evidence="1">Multi-pass membrane protein</topology>
    </subcellularLocation>
</comment>
<proteinExistence type="predicted"/>
<evidence type="ECO:0000256" key="5">
    <source>
        <dbReference type="ARBA" id="ARBA00023136"/>
    </source>
</evidence>
<feature type="transmembrane region" description="Helical" evidence="6">
    <location>
        <begin position="90"/>
        <end position="108"/>
    </location>
</feature>
<name>A0AAQ4CW53_9CREN</name>
<feature type="transmembrane region" description="Helical" evidence="6">
    <location>
        <begin position="63"/>
        <end position="84"/>
    </location>
</feature>
<keyword evidence="4 6" id="KW-1133">Transmembrane helix</keyword>
<feature type="transmembrane region" description="Helical" evidence="6">
    <location>
        <begin position="322"/>
        <end position="341"/>
    </location>
</feature>
<feature type="transmembrane region" description="Helical" evidence="6">
    <location>
        <begin position="160"/>
        <end position="184"/>
    </location>
</feature>
<evidence type="ECO:0000256" key="3">
    <source>
        <dbReference type="ARBA" id="ARBA00022692"/>
    </source>
</evidence>
<evidence type="ECO:0000313" key="7">
    <source>
        <dbReference type="EMBL" id="BDC00035.1"/>
    </source>
</evidence>
<dbReference type="Pfam" id="PF01566">
    <property type="entry name" value="Nramp"/>
    <property type="match status" value="1"/>
</dbReference>